<dbReference type="RefSeq" id="WP_044151331.1">
    <property type="nucleotide sequence ID" value="NZ_QVFV01000002.1"/>
</dbReference>
<keyword evidence="1" id="KW-1133">Transmembrane helix</keyword>
<keyword evidence="1" id="KW-0812">Transmembrane</keyword>
<evidence type="ECO:0000256" key="1">
    <source>
        <dbReference type="SAM" id="Phobius"/>
    </source>
</evidence>
<accession>A0A4Q7E9I9</accession>
<feature type="transmembrane region" description="Helical" evidence="1">
    <location>
        <begin position="137"/>
        <end position="154"/>
    </location>
</feature>
<dbReference type="EMBL" id="QVFV01000002">
    <property type="protein sequence ID" value="RZM79094.1"/>
    <property type="molecule type" value="Genomic_DNA"/>
</dbReference>
<keyword evidence="1" id="KW-0472">Membrane</keyword>
<dbReference type="Proteomes" id="UP000292459">
    <property type="component" value="Unassembled WGS sequence"/>
</dbReference>
<keyword evidence="3" id="KW-1185">Reference proteome</keyword>
<feature type="transmembrane region" description="Helical" evidence="1">
    <location>
        <begin position="87"/>
        <end position="106"/>
    </location>
</feature>
<name>A0A4Q7E9I9_9CYAN</name>
<feature type="transmembrane region" description="Helical" evidence="1">
    <location>
        <begin position="200"/>
        <end position="223"/>
    </location>
</feature>
<feature type="transmembrane region" description="Helical" evidence="1">
    <location>
        <begin position="112"/>
        <end position="130"/>
    </location>
</feature>
<dbReference type="Pfam" id="PF04955">
    <property type="entry name" value="HupE_UreJ"/>
    <property type="match status" value="1"/>
</dbReference>
<sequence>MNLRVLALSFLKAPVVSQKLIAVPLAALVAILFVATPALAHHPFGSETPDNIVEAFLSGMGHPVIGIDHLAFVVAVGLLAAAMGGGLGIPIAFVVASILGTGIHLMSIDLPLPELVISASVLLFGVLLAMKTQPANPVVMGLAAIAGIFHGFAYGEAIFGAEMGPLVAYLLGFAAIQLGIATGTYWAAKTILVNRVEPSGLGLRFAGFVICGMGTTFLTTMIVDSIFPA</sequence>
<evidence type="ECO:0000313" key="3">
    <source>
        <dbReference type="Proteomes" id="UP000292459"/>
    </source>
</evidence>
<feature type="transmembrane region" description="Helical" evidence="1">
    <location>
        <begin position="166"/>
        <end position="188"/>
    </location>
</feature>
<proteinExistence type="predicted"/>
<feature type="transmembrane region" description="Helical" evidence="1">
    <location>
        <begin position="60"/>
        <end position="80"/>
    </location>
</feature>
<comment type="caution">
    <text evidence="2">The sequence shown here is derived from an EMBL/GenBank/DDBJ whole genome shotgun (WGS) entry which is preliminary data.</text>
</comment>
<dbReference type="OrthoDB" id="9808192at2"/>
<evidence type="ECO:0000313" key="2">
    <source>
        <dbReference type="EMBL" id="RZM79094.1"/>
    </source>
</evidence>
<dbReference type="InterPro" id="IPR007038">
    <property type="entry name" value="HupE_UreJ"/>
</dbReference>
<feature type="transmembrane region" description="Helical" evidence="1">
    <location>
        <begin position="20"/>
        <end position="40"/>
    </location>
</feature>
<reference evidence="2 3" key="1">
    <citation type="submission" date="2018-11" db="EMBL/GenBank/DDBJ databases">
        <title>Whole genome sequencing of an environmental sample.</title>
        <authorList>
            <person name="Sarangi A.N."/>
            <person name="Singh D."/>
            <person name="Tripathy S."/>
        </authorList>
    </citation>
    <scope>NUCLEOTIDE SEQUENCE [LARGE SCALE GENOMIC DNA]</scope>
    <source>
        <strain evidence="2 3">Lakshadweep</strain>
    </source>
</reference>
<protein>
    <submittedName>
        <fullName evidence="2">Urease accessory protein UreJ</fullName>
    </submittedName>
</protein>
<organism evidence="2 3">
    <name type="scientific">Leptolyngbya iicbica LK</name>
    <dbReference type="NCBI Taxonomy" id="2294035"/>
    <lineage>
        <taxon>Bacteria</taxon>
        <taxon>Bacillati</taxon>
        <taxon>Cyanobacteriota</taxon>
        <taxon>Cyanophyceae</taxon>
        <taxon>Leptolyngbyales</taxon>
        <taxon>Leptolyngbyaceae</taxon>
        <taxon>Leptolyngbya group</taxon>
        <taxon>Leptolyngbya</taxon>
        <taxon>Leptolyngbya iicbica</taxon>
    </lineage>
</organism>
<dbReference type="PIRSF" id="PIRSF016919">
    <property type="entry name" value="HupE_UreJ"/>
    <property type="match status" value="1"/>
</dbReference>
<gene>
    <name evidence="2" type="ORF">DYY88_10045</name>
</gene>
<dbReference type="AlphaFoldDB" id="A0A4Q7E9I9"/>